<reference evidence="1" key="1">
    <citation type="journal article" date="2021" name="New Phytol.">
        <title>Evolutionary innovations through gain and loss of genes in the ectomycorrhizal Boletales.</title>
        <authorList>
            <person name="Wu G."/>
            <person name="Miyauchi S."/>
            <person name="Morin E."/>
            <person name="Kuo A."/>
            <person name="Drula E."/>
            <person name="Varga T."/>
            <person name="Kohler A."/>
            <person name="Feng B."/>
            <person name="Cao Y."/>
            <person name="Lipzen A."/>
            <person name="Daum C."/>
            <person name="Hundley H."/>
            <person name="Pangilinan J."/>
            <person name="Johnson J."/>
            <person name="Barry K."/>
            <person name="LaButti K."/>
            <person name="Ng V."/>
            <person name="Ahrendt S."/>
            <person name="Min B."/>
            <person name="Choi I.G."/>
            <person name="Park H."/>
            <person name="Plett J.M."/>
            <person name="Magnuson J."/>
            <person name="Spatafora J.W."/>
            <person name="Nagy L.G."/>
            <person name="Henrissat B."/>
            <person name="Grigoriev I.V."/>
            <person name="Yang Z.L."/>
            <person name="Xu J."/>
            <person name="Martin F.M."/>
        </authorList>
    </citation>
    <scope>NUCLEOTIDE SEQUENCE</scope>
    <source>
        <strain evidence="1">KUC20120723A-06</strain>
    </source>
</reference>
<proteinExistence type="predicted"/>
<dbReference type="Proteomes" id="UP000790709">
    <property type="component" value="Unassembled WGS sequence"/>
</dbReference>
<sequence>MKYEIHEEPAVDPFESTSSIRSTPRSSIDLKQNVSSQTIASPTASTHDVASSQPPAAPSMKLLFSFLTPRRKLVLLAPAALSSLVAGGIAPFMTYVVGQSFNAFAAFPLTSNPPQSAKDALLHGVGLAALELVALGIGALLMSSITSSLWIWTGEHNVEELRRRVYHAVTTKKMEWFDLRVGADGVQDTSADAPIGAGGLMAKFARETDDVRAASSLAAGQLLQYLTTTITCLILAFTRSPLLTLVILSAVPALILIQGFSQGLAGPRLARERSLTAGAATLVERAVTAIATVKAFNAASHEASTLSTLFHRVSEAARSLARLWGATAALSQFVTMAMFVQGFWFGAHLVRQGKNSPGDVMSVFWACLIATSNLQMAVPLIVVIAKGKAAAAELSGVISTSPNTKRRTQELRKIHPVTFTGELTLTSLTFAYPARPDVPVLRAVDMYLPAHETTFIVGSSGSGKSTLGAILMGQYAPSQGAVLLDEQDTRFLDGAYLAKHVAGVAQGAAAAPVFGGSLHENVALGAVGRGRRAEDVSRGEVEEACRVAMLESWVADLEGGYDTLLSGGSGSNEGGIQLSGGQRQRLAIARARVRDPDVLILDEATSALDPPTRALIMAAIRRWRRNKTTIVITHDLAPIEADDFVYVMKAGEVVEQGFRADLEQANDEFSRMLRSGGAEQEQDQEELPEYEEFEDVEEDEETERERQAERHFSVAPTIGGMRPVTMTLGNWMFDVVAELTKTSTSTPPLPVATATSTSKDWRVSRFVPADAFAKTMEEAEPEGAAGRKRRPSSMSILIPDLTFPPRAYDGQSRRLSLQFTPSSPSFPPSAFSPSALLAQQPMVEDDEEFEGEKQALERSAKEAAGKREKRERRQHEPVMQSVVIDSSKSKRKGKGAAQEIEVPASNSVDTTPTPGLFSLLRTIYPTIPGKPFVILGLVACLLSGAMTPVFSFLLSRLMFEVSAGASDASLINAYGGLVLGIAAIDGLLLGSKYFIMESAAMSWVTRLRDLAFARVLRQDKAWFDKGENGAAKLTQVLVKDGDDARTLVAVVLGQCVVVSAMLGVGLLWAMAWGWQLTLVGLAIAPVFVGVMGVQTGLVARCEVRNKRAREEVSRIYYESILNVRGIRAMSLEPVLQSQFDKAASRCLSTGVRGAFVEGCTYGVASALIYLAEALLFYVGAVLMAHGTYTYLQMVQTLNLVVFTVTIGSQLMAFTQKIAKSVQATADLNALVGLETEGTQEAQGILRPQIEGDLVFSGVSFAYPTNPDVPVLKNLSMRVADGECVAIVGGSGCGKSTVAALLQRLYEPDSGTIAVGLNELRATDVKHLRDHVAVVSQNPNLFDASIRENIAYGRVGDRGRIEAMSDEEVVRAAQAANVHDFVMSLPQGYDTLVGENAALISGGQAQRLQIARALARPAKILILDECTSALDPANQSAVLDTIRGAKVGRTTIMVTHKVPVMKMCDRILVIDDGEVREQGTYESLMERKGLFSRLASGGEWTGE</sequence>
<protein>
    <submittedName>
        <fullName evidence="1">Uncharacterized protein</fullName>
    </submittedName>
</protein>
<accession>A0ACB8BN60</accession>
<dbReference type="EMBL" id="MU266375">
    <property type="protein sequence ID" value="KAH7926936.1"/>
    <property type="molecule type" value="Genomic_DNA"/>
</dbReference>
<gene>
    <name evidence="1" type="ORF">BV22DRAFT_1194028</name>
</gene>
<organism evidence="1 2">
    <name type="scientific">Leucogyrophana mollusca</name>
    <dbReference type="NCBI Taxonomy" id="85980"/>
    <lineage>
        <taxon>Eukaryota</taxon>
        <taxon>Fungi</taxon>
        <taxon>Dikarya</taxon>
        <taxon>Basidiomycota</taxon>
        <taxon>Agaricomycotina</taxon>
        <taxon>Agaricomycetes</taxon>
        <taxon>Agaricomycetidae</taxon>
        <taxon>Boletales</taxon>
        <taxon>Boletales incertae sedis</taxon>
        <taxon>Leucogyrophana</taxon>
    </lineage>
</organism>
<keyword evidence="2" id="KW-1185">Reference proteome</keyword>
<comment type="caution">
    <text evidence="1">The sequence shown here is derived from an EMBL/GenBank/DDBJ whole genome shotgun (WGS) entry which is preliminary data.</text>
</comment>
<name>A0ACB8BN60_9AGAM</name>
<evidence type="ECO:0000313" key="1">
    <source>
        <dbReference type="EMBL" id="KAH7926936.1"/>
    </source>
</evidence>
<evidence type="ECO:0000313" key="2">
    <source>
        <dbReference type="Proteomes" id="UP000790709"/>
    </source>
</evidence>